<feature type="signal peptide" evidence="5">
    <location>
        <begin position="1"/>
        <end position="22"/>
    </location>
</feature>
<dbReference type="InterPro" id="IPR010345">
    <property type="entry name" value="IL-17_fam"/>
</dbReference>
<evidence type="ECO:0000256" key="1">
    <source>
        <dbReference type="ARBA" id="ARBA00004613"/>
    </source>
</evidence>
<dbReference type="AlphaFoldDB" id="A0A210Q6C6"/>
<dbReference type="Gene3D" id="2.10.90.10">
    <property type="entry name" value="Cystine-knot cytokines"/>
    <property type="match status" value="1"/>
</dbReference>
<protein>
    <recommendedName>
        <fullName evidence="8">Interleukin 17-like protein</fullName>
    </recommendedName>
</protein>
<evidence type="ECO:0008006" key="8">
    <source>
        <dbReference type="Google" id="ProtNLM"/>
    </source>
</evidence>
<dbReference type="EMBL" id="NEDP02004827">
    <property type="protein sequence ID" value="OWF44293.1"/>
    <property type="molecule type" value="Genomic_DNA"/>
</dbReference>
<keyword evidence="3" id="KW-0964">Secreted</keyword>
<feature type="chain" id="PRO_5013075173" description="Interleukin 17-like protein" evidence="5">
    <location>
        <begin position="23"/>
        <end position="200"/>
    </location>
</feature>
<dbReference type="OrthoDB" id="6093654at2759"/>
<comment type="similarity">
    <text evidence="2">Belongs to the IL-17 family.</text>
</comment>
<dbReference type="SUPFAM" id="SSF57501">
    <property type="entry name" value="Cystine-knot cytokines"/>
    <property type="match status" value="1"/>
</dbReference>
<evidence type="ECO:0000313" key="6">
    <source>
        <dbReference type="EMBL" id="OWF44293.1"/>
    </source>
</evidence>
<name>A0A210Q6C6_MIZYE</name>
<accession>A0A210Q6C6</accession>
<dbReference type="InterPro" id="IPR029034">
    <property type="entry name" value="Cystine-knot_cytokine"/>
</dbReference>
<keyword evidence="7" id="KW-1185">Reference proteome</keyword>
<gene>
    <name evidence="6" type="ORF">KP79_PYT15826</name>
</gene>
<keyword evidence="4 5" id="KW-0732">Signal</keyword>
<dbReference type="Pfam" id="PF06083">
    <property type="entry name" value="IL17"/>
    <property type="match status" value="1"/>
</dbReference>
<evidence type="ECO:0000256" key="2">
    <source>
        <dbReference type="ARBA" id="ARBA00007236"/>
    </source>
</evidence>
<dbReference type="Proteomes" id="UP000242188">
    <property type="component" value="Unassembled WGS sequence"/>
</dbReference>
<comment type="caution">
    <text evidence="6">The sequence shown here is derived from an EMBL/GenBank/DDBJ whole genome shotgun (WGS) entry which is preliminary data.</text>
</comment>
<reference evidence="6 7" key="1">
    <citation type="journal article" date="2017" name="Nat. Ecol. Evol.">
        <title>Scallop genome provides insights into evolution of bilaterian karyotype and development.</title>
        <authorList>
            <person name="Wang S."/>
            <person name="Zhang J."/>
            <person name="Jiao W."/>
            <person name="Li J."/>
            <person name="Xun X."/>
            <person name="Sun Y."/>
            <person name="Guo X."/>
            <person name="Huan P."/>
            <person name="Dong B."/>
            <person name="Zhang L."/>
            <person name="Hu X."/>
            <person name="Sun X."/>
            <person name="Wang J."/>
            <person name="Zhao C."/>
            <person name="Wang Y."/>
            <person name="Wang D."/>
            <person name="Huang X."/>
            <person name="Wang R."/>
            <person name="Lv J."/>
            <person name="Li Y."/>
            <person name="Zhang Z."/>
            <person name="Liu B."/>
            <person name="Lu W."/>
            <person name="Hui Y."/>
            <person name="Liang J."/>
            <person name="Zhou Z."/>
            <person name="Hou R."/>
            <person name="Li X."/>
            <person name="Liu Y."/>
            <person name="Li H."/>
            <person name="Ning X."/>
            <person name="Lin Y."/>
            <person name="Zhao L."/>
            <person name="Xing Q."/>
            <person name="Dou J."/>
            <person name="Li Y."/>
            <person name="Mao J."/>
            <person name="Guo H."/>
            <person name="Dou H."/>
            <person name="Li T."/>
            <person name="Mu C."/>
            <person name="Jiang W."/>
            <person name="Fu Q."/>
            <person name="Fu X."/>
            <person name="Miao Y."/>
            <person name="Liu J."/>
            <person name="Yu Q."/>
            <person name="Li R."/>
            <person name="Liao H."/>
            <person name="Li X."/>
            <person name="Kong Y."/>
            <person name="Jiang Z."/>
            <person name="Chourrout D."/>
            <person name="Li R."/>
            <person name="Bao Z."/>
        </authorList>
    </citation>
    <scope>NUCLEOTIDE SEQUENCE [LARGE SCALE GENOMIC DNA]</scope>
    <source>
        <strain evidence="6 7">PY_sf001</strain>
    </source>
</reference>
<comment type="subcellular location">
    <subcellularLocation>
        <location evidence="1">Secreted</location>
    </subcellularLocation>
</comment>
<dbReference type="GO" id="GO:0005125">
    <property type="term" value="F:cytokine activity"/>
    <property type="evidence" value="ECO:0007669"/>
    <property type="project" value="InterPro"/>
</dbReference>
<sequence length="200" mass="23357">MKMAKVIQWSIVTLLFLVGIETRPSRLRRTVCYPPSASEYRRIERSYRGNEYRSRIHDSFGMIEPIRTLTTIPEEYIDKKYLRIEGDSTCPDLISSNAPLCPSYFVMEYDQFRIPDTMVQAECRCSNCQEQTSESGYIRECKKINYYTRVFRVVGCSENNVYRYEEVWEPISVGCHCVRSTSIRQNQDTYTGSDGRVANP</sequence>
<evidence type="ECO:0000313" key="7">
    <source>
        <dbReference type="Proteomes" id="UP000242188"/>
    </source>
</evidence>
<organism evidence="6 7">
    <name type="scientific">Mizuhopecten yessoensis</name>
    <name type="common">Japanese scallop</name>
    <name type="synonym">Patinopecten yessoensis</name>
    <dbReference type="NCBI Taxonomy" id="6573"/>
    <lineage>
        <taxon>Eukaryota</taxon>
        <taxon>Metazoa</taxon>
        <taxon>Spiralia</taxon>
        <taxon>Lophotrochozoa</taxon>
        <taxon>Mollusca</taxon>
        <taxon>Bivalvia</taxon>
        <taxon>Autobranchia</taxon>
        <taxon>Pteriomorphia</taxon>
        <taxon>Pectinida</taxon>
        <taxon>Pectinoidea</taxon>
        <taxon>Pectinidae</taxon>
        <taxon>Mizuhopecten</taxon>
    </lineage>
</organism>
<proteinExistence type="inferred from homology"/>
<evidence type="ECO:0000256" key="4">
    <source>
        <dbReference type="ARBA" id="ARBA00022729"/>
    </source>
</evidence>
<dbReference type="GO" id="GO:0005576">
    <property type="term" value="C:extracellular region"/>
    <property type="evidence" value="ECO:0007669"/>
    <property type="project" value="UniProtKB-SubCell"/>
</dbReference>
<evidence type="ECO:0000256" key="3">
    <source>
        <dbReference type="ARBA" id="ARBA00022525"/>
    </source>
</evidence>
<evidence type="ECO:0000256" key="5">
    <source>
        <dbReference type="SAM" id="SignalP"/>
    </source>
</evidence>